<organism evidence="1 2">
    <name type="scientific">Stichopus japonicus</name>
    <name type="common">Sea cucumber</name>
    <dbReference type="NCBI Taxonomy" id="307972"/>
    <lineage>
        <taxon>Eukaryota</taxon>
        <taxon>Metazoa</taxon>
        <taxon>Echinodermata</taxon>
        <taxon>Eleutherozoa</taxon>
        <taxon>Echinozoa</taxon>
        <taxon>Holothuroidea</taxon>
        <taxon>Aspidochirotacea</taxon>
        <taxon>Aspidochirotida</taxon>
        <taxon>Stichopodidae</taxon>
        <taxon>Apostichopus</taxon>
    </lineage>
</organism>
<proteinExistence type="predicted"/>
<protein>
    <submittedName>
        <fullName evidence="1">Uncharacterized protein</fullName>
    </submittedName>
</protein>
<gene>
    <name evidence="1" type="ORF">BSL78_08457</name>
</gene>
<reference evidence="1" key="1">
    <citation type="journal article" date="2017" name="PLoS Biol.">
        <title>The sea cucumber genome provides insights into morphological evolution and visceral regeneration.</title>
        <authorList>
            <person name="Zhang X."/>
            <person name="Sun L."/>
            <person name="Yuan J."/>
            <person name="Sun Y."/>
            <person name="Gao Y."/>
            <person name="Zhang L."/>
            <person name="Li S."/>
            <person name="Dai H."/>
            <person name="Hamel J.F."/>
            <person name="Liu C."/>
            <person name="Yu Y."/>
            <person name="Liu S."/>
            <person name="Lin W."/>
            <person name="Guo K."/>
            <person name="Jin S."/>
            <person name="Xu P."/>
            <person name="Storey K.B."/>
            <person name="Huan P."/>
            <person name="Zhang T."/>
            <person name="Zhou Y."/>
            <person name="Zhang J."/>
            <person name="Lin C."/>
            <person name="Li X."/>
            <person name="Xing L."/>
            <person name="Huo D."/>
            <person name="Sun M."/>
            <person name="Wang L."/>
            <person name="Mercier A."/>
            <person name="Li F."/>
            <person name="Yang H."/>
            <person name="Xiang J."/>
        </authorList>
    </citation>
    <scope>NUCLEOTIDE SEQUENCE [LARGE SCALE GENOMIC DNA]</scope>
    <source>
        <strain evidence="1">Shaxun</strain>
        <tissue evidence="1">Muscle</tissue>
    </source>
</reference>
<dbReference type="EMBL" id="MRZV01000240">
    <property type="protein sequence ID" value="PIK54639.1"/>
    <property type="molecule type" value="Genomic_DNA"/>
</dbReference>
<dbReference type="AlphaFoldDB" id="A0A2G8L303"/>
<keyword evidence="2" id="KW-1185">Reference proteome</keyword>
<sequence length="126" mass="13698">MQLTGTLDTMITPEFHEQSQLAYCEAPGQSAQEVRNIVLKDKDTTIPLALWNKSSKSPVKTGDRVTVTHVSHRNDKFLQKLALSSTNDTTIAIHVPPPSTKQGTIVALEATDGSLSVTVLTNDDKL</sequence>
<dbReference type="Gene3D" id="2.40.50.140">
    <property type="entry name" value="Nucleic acid-binding proteins"/>
    <property type="match status" value="1"/>
</dbReference>
<name>A0A2G8L303_STIJA</name>
<accession>A0A2G8L303</accession>
<dbReference type="Proteomes" id="UP000230750">
    <property type="component" value="Unassembled WGS sequence"/>
</dbReference>
<evidence type="ECO:0000313" key="1">
    <source>
        <dbReference type="EMBL" id="PIK54639.1"/>
    </source>
</evidence>
<dbReference type="InterPro" id="IPR012340">
    <property type="entry name" value="NA-bd_OB-fold"/>
</dbReference>
<evidence type="ECO:0000313" key="2">
    <source>
        <dbReference type="Proteomes" id="UP000230750"/>
    </source>
</evidence>
<comment type="caution">
    <text evidence="1">The sequence shown here is derived from an EMBL/GenBank/DDBJ whole genome shotgun (WGS) entry which is preliminary data.</text>
</comment>
<dbReference type="OrthoDB" id="10605760at2759"/>